<sequence>MNLLGVEPKTKIIAGSNLLIHVLAHIAFEACRIQNLPKLVEDIFQTSINTDPGGALRLVQRRSGHCWVRGEWLNDILSAQECLVDYQLSSWSTVSSIFEEAL</sequence>
<comment type="caution">
    <text evidence="1">The sequence shown here is derived from an EMBL/GenBank/DDBJ whole genome shotgun (WGS) entry which is preliminary data.</text>
</comment>
<evidence type="ECO:0000313" key="2">
    <source>
        <dbReference type="Proteomes" id="UP000712600"/>
    </source>
</evidence>
<evidence type="ECO:0000313" key="1">
    <source>
        <dbReference type="EMBL" id="KAF3486353.1"/>
    </source>
</evidence>
<reference evidence="1" key="1">
    <citation type="submission" date="2019-12" db="EMBL/GenBank/DDBJ databases">
        <title>Genome sequencing and annotation of Brassica cretica.</title>
        <authorList>
            <person name="Studholme D.J."/>
            <person name="Sarris P."/>
        </authorList>
    </citation>
    <scope>NUCLEOTIDE SEQUENCE</scope>
    <source>
        <strain evidence="1">PFS-109/04</strain>
        <tissue evidence="1">Leaf</tissue>
    </source>
</reference>
<name>A0A8S9MUF0_BRACR</name>
<dbReference type="AlphaFoldDB" id="A0A8S9MUF0"/>
<proteinExistence type="predicted"/>
<dbReference type="EMBL" id="QGKX02002183">
    <property type="protein sequence ID" value="KAF3486353.1"/>
    <property type="molecule type" value="Genomic_DNA"/>
</dbReference>
<protein>
    <submittedName>
        <fullName evidence="1">Uncharacterized protein</fullName>
    </submittedName>
</protein>
<accession>A0A8S9MUF0</accession>
<dbReference type="Proteomes" id="UP000712600">
    <property type="component" value="Unassembled WGS sequence"/>
</dbReference>
<organism evidence="1 2">
    <name type="scientific">Brassica cretica</name>
    <name type="common">Mustard</name>
    <dbReference type="NCBI Taxonomy" id="69181"/>
    <lineage>
        <taxon>Eukaryota</taxon>
        <taxon>Viridiplantae</taxon>
        <taxon>Streptophyta</taxon>
        <taxon>Embryophyta</taxon>
        <taxon>Tracheophyta</taxon>
        <taxon>Spermatophyta</taxon>
        <taxon>Magnoliopsida</taxon>
        <taxon>eudicotyledons</taxon>
        <taxon>Gunneridae</taxon>
        <taxon>Pentapetalae</taxon>
        <taxon>rosids</taxon>
        <taxon>malvids</taxon>
        <taxon>Brassicales</taxon>
        <taxon>Brassicaceae</taxon>
        <taxon>Brassiceae</taxon>
        <taxon>Brassica</taxon>
    </lineage>
</organism>
<gene>
    <name evidence="1" type="ORF">F2Q69_00055616</name>
</gene>